<protein>
    <recommendedName>
        <fullName evidence="1">DinB-like domain-containing protein</fullName>
    </recommendedName>
</protein>
<feature type="domain" description="DinB-like" evidence="1">
    <location>
        <begin position="32"/>
        <end position="167"/>
    </location>
</feature>
<organism evidence="2 3">
    <name type="scientific">Aureicoccus marinus</name>
    <dbReference type="NCBI Taxonomy" id="754435"/>
    <lineage>
        <taxon>Bacteria</taxon>
        <taxon>Pseudomonadati</taxon>
        <taxon>Bacteroidota</taxon>
        <taxon>Flavobacteriia</taxon>
        <taxon>Flavobacteriales</taxon>
        <taxon>Flavobacteriaceae</taxon>
        <taxon>Aureicoccus</taxon>
    </lineage>
</organism>
<keyword evidence="3" id="KW-1185">Reference proteome</keyword>
<dbReference type="InterPro" id="IPR034660">
    <property type="entry name" value="DinB/YfiT-like"/>
</dbReference>
<reference evidence="3" key="1">
    <citation type="submission" date="2016-11" db="EMBL/GenBank/DDBJ databases">
        <title>Trade-off between light-utilization and light-protection in marine flavobacteria.</title>
        <authorList>
            <person name="Kumagai Y."/>
            <person name="Yoshizawa S."/>
            <person name="Kogure K."/>
        </authorList>
    </citation>
    <scope>NUCLEOTIDE SEQUENCE [LARGE SCALE GENOMIC DNA]</scope>
    <source>
        <strain evidence="3">SG-18</strain>
    </source>
</reference>
<accession>A0A2S7T7V1</accession>
<comment type="caution">
    <text evidence="2">The sequence shown here is derived from an EMBL/GenBank/DDBJ whole genome shotgun (WGS) entry which is preliminary data.</text>
</comment>
<dbReference type="AlphaFoldDB" id="A0A2S7T7V1"/>
<evidence type="ECO:0000259" key="1">
    <source>
        <dbReference type="Pfam" id="PF12867"/>
    </source>
</evidence>
<dbReference type="Proteomes" id="UP000239366">
    <property type="component" value="Unassembled WGS sequence"/>
</dbReference>
<evidence type="ECO:0000313" key="3">
    <source>
        <dbReference type="Proteomes" id="UP000239366"/>
    </source>
</evidence>
<dbReference type="Gene3D" id="1.20.120.450">
    <property type="entry name" value="dinb family like domain"/>
    <property type="match status" value="1"/>
</dbReference>
<dbReference type="InterPro" id="IPR024775">
    <property type="entry name" value="DinB-like"/>
</dbReference>
<dbReference type="EMBL" id="MQVX01000001">
    <property type="protein sequence ID" value="PQJ16000.1"/>
    <property type="molecule type" value="Genomic_DNA"/>
</dbReference>
<name>A0A2S7T7V1_9FLAO</name>
<sequence length="172" mass="19561">MTTQALQESEFHPYYAAYIARVDPASELMDALKEGGRKTEAFYQNLPEEKHEYRYAEGKWTCKEVLQHLIDTERIFLYRAFRISRGDQTPLAGFDQNDYVPASGANKKSMETLLEEYRTTRIFTLSVLGSLSTADLGRMGSVNGNLVSARAAAFIIAGHEIWHNGIIEERYL</sequence>
<dbReference type="Pfam" id="PF12867">
    <property type="entry name" value="DinB_2"/>
    <property type="match status" value="1"/>
</dbReference>
<dbReference type="RefSeq" id="WP_105001670.1">
    <property type="nucleotide sequence ID" value="NZ_MQVX01000001.1"/>
</dbReference>
<proteinExistence type="predicted"/>
<evidence type="ECO:0000313" key="2">
    <source>
        <dbReference type="EMBL" id="PQJ16000.1"/>
    </source>
</evidence>
<gene>
    <name evidence="2" type="ORF">BST99_09935</name>
</gene>
<dbReference type="SUPFAM" id="SSF109854">
    <property type="entry name" value="DinB/YfiT-like putative metalloenzymes"/>
    <property type="match status" value="1"/>
</dbReference>
<dbReference type="OrthoDB" id="9793216at2"/>